<dbReference type="AlphaFoldDB" id="A0A381VSP6"/>
<dbReference type="InterPro" id="IPR011042">
    <property type="entry name" value="6-blade_b-propeller_TolB-like"/>
</dbReference>
<protein>
    <recommendedName>
        <fullName evidence="3">Amidohydrolase</fullName>
    </recommendedName>
</protein>
<gene>
    <name evidence="2" type="ORF">METZ01_LOCUS96174</name>
</gene>
<organism evidence="2">
    <name type="scientific">marine metagenome</name>
    <dbReference type="NCBI Taxonomy" id="408172"/>
    <lineage>
        <taxon>unclassified sequences</taxon>
        <taxon>metagenomes</taxon>
        <taxon>ecological metagenomes</taxon>
    </lineage>
</organism>
<evidence type="ECO:0008006" key="3">
    <source>
        <dbReference type="Google" id="ProtNLM"/>
    </source>
</evidence>
<feature type="non-terminal residue" evidence="2">
    <location>
        <position position="498"/>
    </location>
</feature>
<dbReference type="InterPro" id="IPR011659">
    <property type="entry name" value="WD40"/>
</dbReference>
<name>A0A381VSP6_9ZZZZ</name>
<comment type="similarity">
    <text evidence="1">Belongs to the TolB family.</text>
</comment>
<accession>A0A381VSP6</accession>
<evidence type="ECO:0000313" key="2">
    <source>
        <dbReference type="EMBL" id="SVA43320.1"/>
    </source>
</evidence>
<dbReference type="SUPFAM" id="SSF69304">
    <property type="entry name" value="Tricorn protease N-terminal domain"/>
    <property type="match status" value="2"/>
</dbReference>
<dbReference type="Gene3D" id="2.120.10.30">
    <property type="entry name" value="TolB, C-terminal domain"/>
    <property type="match status" value="3"/>
</dbReference>
<dbReference type="Pfam" id="PF07676">
    <property type="entry name" value="PD40"/>
    <property type="match status" value="3"/>
</dbReference>
<reference evidence="2" key="1">
    <citation type="submission" date="2018-05" db="EMBL/GenBank/DDBJ databases">
        <authorList>
            <person name="Lanie J.A."/>
            <person name="Ng W.-L."/>
            <person name="Kazmierczak K.M."/>
            <person name="Andrzejewski T.M."/>
            <person name="Davidsen T.M."/>
            <person name="Wayne K.J."/>
            <person name="Tettelin H."/>
            <person name="Glass J.I."/>
            <person name="Rusch D."/>
            <person name="Podicherti R."/>
            <person name="Tsui H.-C.T."/>
            <person name="Winkler M.E."/>
        </authorList>
    </citation>
    <scope>NUCLEOTIDE SEQUENCE</scope>
</reference>
<evidence type="ECO:0000256" key="1">
    <source>
        <dbReference type="ARBA" id="ARBA00009820"/>
    </source>
</evidence>
<dbReference type="EMBL" id="UINC01009670">
    <property type="protein sequence ID" value="SVA43320.1"/>
    <property type="molecule type" value="Genomic_DNA"/>
</dbReference>
<dbReference type="PANTHER" id="PTHR36842">
    <property type="entry name" value="PROTEIN TOLB HOMOLOG"/>
    <property type="match status" value="1"/>
</dbReference>
<sequence length="498" mass="54707">MGLIGRVRLLLITTLLVGWSSSAVAQGFPVESAADRAKVEQEGLPLVPGRQVRASLSEGSWISLDVSPDGEIIVFDLLGDLYTMPFGGGRATPLTQGMAFDAQPRFSPDGERVVYTSDRDGGENVWIMSLDKSDTVQVTRGKDASYQSPEWTLDGDYVLATKRPPGAGRIWMYHVDGGSGIEVTEDENGLRSTGAAFGTDGRYIWFAQRTGSWEYNSDMGEYELAVYDRESGETASRSNRYGGAFRPTLSPDGRWLVYGTRHVDQTALRIRDLLSGAERWLAHPVQRDEQESRAARDAYPGMSFTPDSREVVASYGGRIWRVPVDGSAAVEIPFGVEVNLPIGPSVKFQYEIQDSPTFIAKQIRDATPSPDGERLAFTVLGRLYVMDYPGGLSVRIAEDLDAMQHHPTWSPDGDWIAFGAWRDETQGHLYKVRSNGRSNSERLTTRAALYRTPQWSPDGSRILSVRGSGRAYEEAIERGSIGEAQDLVSVSVDGGEAT</sequence>
<proteinExistence type="inferred from homology"/>